<dbReference type="PANTHER" id="PTHR14383:SF2">
    <property type="entry name" value="DIFFERENTIALLY EXPRESSED IN FDCP 6 HOMOLOG"/>
    <property type="match status" value="1"/>
</dbReference>
<dbReference type="Ensembl" id="ENSAPLT00000029670.1">
    <property type="protein sequence ID" value="ENSAPLP00000025972.1"/>
    <property type="gene ID" value="ENSAPLG00000030228.1"/>
</dbReference>
<evidence type="ECO:0000313" key="2">
    <source>
        <dbReference type="Ensembl" id="ENSAPLP00000025972.1"/>
    </source>
</evidence>
<reference evidence="2" key="3">
    <citation type="submission" date="2025-09" db="UniProtKB">
        <authorList>
            <consortium name="Ensembl"/>
        </authorList>
    </citation>
    <scope>IDENTIFICATION</scope>
</reference>
<evidence type="ECO:0000313" key="3">
    <source>
        <dbReference type="Proteomes" id="UP000016666"/>
    </source>
</evidence>
<feature type="domain" description="PH" evidence="1">
    <location>
        <begin position="19"/>
        <end position="59"/>
    </location>
</feature>
<dbReference type="Proteomes" id="UP000016666">
    <property type="component" value="Unassembled WGS sequence"/>
</dbReference>
<dbReference type="Pfam" id="PF00169">
    <property type="entry name" value="PH"/>
    <property type="match status" value="1"/>
</dbReference>
<dbReference type="AlphaFoldDB" id="A0A493TJA7"/>
<dbReference type="GO" id="GO:0005634">
    <property type="term" value="C:nucleus"/>
    <property type="evidence" value="ECO:0007669"/>
    <property type="project" value="TreeGrafter"/>
</dbReference>
<reference evidence="3" key="1">
    <citation type="submission" date="2017-10" db="EMBL/GenBank/DDBJ databases">
        <title>A new Pekin duck reference genome.</title>
        <authorList>
            <person name="Hou Z.-C."/>
            <person name="Zhou Z.-K."/>
            <person name="Zhu F."/>
            <person name="Hou S.-S."/>
        </authorList>
    </citation>
    <scope>NUCLEOTIDE SEQUENCE [LARGE SCALE GENOMIC DNA]</scope>
</reference>
<name>A0A493TJA7_ANAPP</name>
<evidence type="ECO:0000259" key="1">
    <source>
        <dbReference type="Pfam" id="PF00169"/>
    </source>
</evidence>
<sequence>MAVEEVYQEVIEDVLKQARSPKRWFMLKPSVLSYYMSEERKEKKGSIALDKHCCVEVQPGPWLAAGITHPTWVYLGPHPEVKARHDEESVRYAQAR</sequence>
<dbReference type="SUPFAM" id="SSF50729">
    <property type="entry name" value="PH domain-like"/>
    <property type="match status" value="1"/>
</dbReference>
<proteinExistence type="predicted"/>
<dbReference type="GO" id="GO:0005737">
    <property type="term" value="C:cytoplasm"/>
    <property type="evidence" value="ECO:0007669"/>
    <property type="project" value="TreeGrafter"/>
</dbReference>
<dbReference type="STRING" id="8840.ENSAPLP00000025972"/>
<dbReference type="InterPro" id="IPR001849">
    <property type="entry name" value="PH_domain"/>
</dbReference>
<organism evidence="2 3">
    <name type="scientific">Anas platyrhynchos platyrhynchos</name>
    <name type="common">Northern mallard</name>
    <dbReference type="NCBI Taxonomy" id="8840"/>
    <lineage>
        <taxon>Eukaryota</taxon>
        <taxon>Metazoa</taxon>
        <taxon>Chordata</taxon>
        <taxon>Craniata</taxon>
        <taxon>Vertebrata</taxon>
        <taxon>Euteleostomi</taxon>
        <taxon>Archelosauria</taxon>
        <taxon>Archosauria</taxon>
        <taxon>Dinosauria</taxon>
        <taxon>Saurischia</taxon>
        <taxon>Theropoda</taxon>
        <taxon>Coelurosauria</taxon>
        <taxon>Aves</taxon>
        <taxon>Neognathae</taxon>
        <taxon>Galloanserae</taxon>
        <taxon>Anseriformes</taxon>
        <taxon>Anatidae</taxon>
        <taxon>Anatinae</taxon>
        <taxon>Anas</taxon>
    </lineage>
</organism>
<reference evidence="2" key="2">
    <citation type="submission" date="2025-08" db="UniProtKB">
        <authorList>
            <consortium name="Ensembl"/>
        </authorList>
    </citation>
    <scope>IDENTIFICATION</scope>
</reference>
<dbReference type="GeneTree" id="ENSGT01110000270988"/>
<accession>A0A493TJA7</accession>
<dbReference type="InterPro" id="IPR011993">
    <property type="entry name" value="PH-like_dom_sf"/>
</dbReference>
<dbReference type="Gene3D" id="2.30.29.30">
    <property type="entry name" value="Pleckstrin-homology domain (PH domain)/Phosphotyrosine-binding domain (PTB)"/>
    <property type="match status" value="1"/>
</dbReference>
<protein>
    <recommendedName>
        <fullName evidence="1">PH domain-containing protein</fullName>
    </recommendedName>
</protein>
<keyword evidence="3" id="KW-1185">Reference proteome</keyword>
<dbReference type="PANTHER" id="PTHR14383">
    <property type="entry name" value="SWAP-70 RECOMBINASE"/>
    <property type="match status" value="1"/>
</dbReference>